<comment type="caution">
    <text evidence="12">The sequence shown here is derived from an EMBL/GenBank/DDBJ whole genome shotgun (WGS) entry which is preliminary data.</text>
</comment>
<feature type="coiled-coil region" evidence="9">
    <location>
        <begin position="72"/>
        <end position="106"/>
    </location>
</feature>
<dbReference type="GO" id="GO:0008270">
    <property type="term" value="F:zinc ion binding"/>
    <property type="evidence" value="ECO:0007669"/>
    <property type="project" value="UniProtKB-KW"/>
</dbReference>
<dbReference type="Gene3D" id="3.30.40.10">
    <property type="entry name" value="Zinc/RING finger domain, C3HC4 (zinc finger)"/>
    <property type="match status" value="2"/>
</dbReference>
<dbReference type="EMBL" id="VDMD01000005">
    <property type="protein sequence ID" value="TRM65416.1"/>
    <property type="molecule type" value="Genomic_DNA"/>
</dbReference>
<comment type="similarity">
    <text evidence="2 7">Belongs to the NOSIP family.</text>
</comment>
<feature type="region of interest" description="Disordered" evidence="10">
    <location>
        <begin position="236"/>
        <end position="270"/>
    </location>
</feature>
<dbReference type="STRING" id="97359.A0A550CKT2"/>
<evidence type="ECO:0000256" key="6">
    <source>
        <dbReference type="ARBA" id="ARBA00023242"/>
    </source>
</evidence>
<proteinExistence type="inferred from homology"/>
<dbReference type="InterPro" id="IPR013083">
    <property type="entry name" value="Znf_RING/FYVE/PHD"/>
</dbReference>
<dbReference type="PIRSF" id="PIRSF023577">
    <property type="entry name" value="ENOS_interacting"/>
    <property type="match status" value="1"/>
</dbReference>
<dbReference type="InterPro" id="IPR031790">
    <property type="entry name" value="Znf-NOSIP"/>
</dbReference>
<gene>
    <name evidence="12" type="ORF">BD626DRAFT_398663</name>
</gene>
<evidence type="ECO:0000256" key="7">
    <source>
        <dbReference type="PIRNR" id="PIRNR023577"/>
    </source>
</evidence>
<dbReference type="OrthoDB" id="116827at2759"/>
<name>A0A550CKT2_9AGAR</name>
<dbReference type="PANTHER" id="PTHR13063:SF10">
    <property type="entry name" value="NITRIC OXIDE SYNTHASE-INTERACTING PROTEIN"/>
    <property type="match status" value="1"/>
</dbReference>
<evidence type="ECO:0000256" key="3">
    <source>
        <dbReference type="ARBA" id="ARBA00022723"/>
    </source>
</evidence>
<dbReference type="InterPro" id="IPR017907">
    <property type="entry name" value="Znf_RING_CS"/>
</dbReference>
<keyword evidence="9" id="KW-0175">Coiled coil</keyword>
<dbReference type="SUPFAM" id="SSF57850">
    <property type="entry name" value="RING/U-box"/>
    <property type="match status" value="2"/>
</dbReference>
<dbReference type="InterPro" id="IPR016818">
    <property type="entry name" value="NOSIP"/>
</dbReference>
<dbReference type="PANTHER" id="PTHR13063">
    <property type="entry name" value="ENOS INTERACTING PROTEIN"/>
    <property type="match status" value="1"/>
</dbReference>
<keyword evidence="13" id="KW-1185">Reference proteome</keyword>
<sequence>MTKHSKNNTASSVFSYAEFKKAGKEYGSKRQRLGNESMRRFDACALCLNSAREPVACNEGHLFCKECVYTDLLSQKKAIKRQKDRLDAMKKEAEEERARARDAARERVLADFEKGQLGLAARTQSGTSGGEGACVSRGVKRKFEFDTSAVETLTREAEEAALRQIEREQAEALKNKLPDFWLPSLTPTYTSTGPPRSLQDVKLQTTCRGGEPAHALALKHLAPVLFSTFTDASGASASTPSTTLSSTPTPSSTPANNATSNPSATASKMCPSCKKGLSNSARIYHMRPCAHVVCKTCVDALVGAPSMQCVVCDTPLAAKDVVELKREGTGFAGGGRAESVKAGTAFQG</sequence>
<reference evidence="12 13" key="1">
    <citation type="journal article" date="2019" name="New Phytol.">
        <title>Comparative genomics reveals unique wood-decay strategies and fruiting body development in the Schizophyllaceae.</title>
        <authorList>
            <person name="Almasi E."/>
            <person name="Sahu N."/>
            <person name="Krizsan K."/>
            <person name="Balint B."/>
            <person name="Kovacs G.M."/>
            <person name="Kiss B."/>
            <person name="Cseklye J."/>
            <person name="Drula E."/>
            <person name="Henrissat B."/>
            <person name="Nagy I."/>
            <person name="Chovatia M."/>
            <person name="Adam C."/>
            <person name="LaButti K."/>
            <person name="Lipzen A."/>
            <person name="Riley R."/>
            <person name="Grigoriev I.V."/>
            <person name="Nagy L.G."/>
        </authorList>
    </citation>
    <scope>NUCLEOTIDE SEQUENCE [LARGE SCALE GENOMIC DNA]</scope>
    <source>
        <strain evidence="12 13">NL-1724</strain>
    </source>
</reference>
<evidence type="ECO:0000256" key="5">
    <source>
        <dbReference type="ARBA" id="ARBA00022833"/>
    </source>
</evidence>
<evidence type="ECO:0000313" key="13">
    <source>
        <dbReference type="Proteomes" id="UP000320762"/>
    </source>
</evidence>
<dbReference type="Proteomes" id="UP000320762">
    <property type="component" value="Unassembled WGS sequence"/>
</dbReference>
<dbReference type="GO" id="GO:0061630">
    <property type="term" value="F:ubiquitin protein ligase activity"/>
    <property type="evidence" value="ECO:0007669"/>
    <property type="project" value="InterPro"/>
</dbReference>
<evidence type="ECO:0000256" key="8">
    <source>
        <dbReference type="PROSITE-ProRule" id="PRU00175"/>
    </source>
</evidence>
<dbReference type="PROSITE" id="PS00518">
    <property type="entry name" value="ZF_RING_1"/>
    <property type="match status" value="1"/>
</dbReference>
<keyword evidence="6 7" id="KW-0539">Nucleus</keyword>
<comment type="subcellular location">
    <subcellularLocation>
        <location evidence="1 7">Nucleus</location>
    </subcellularLocation>
</comment>
<keyword evidence="4 8" id="KW-0863">Zinc-finger</keyword>
<organism evidence="12 13">
    <name type="scientific">Schizophyllum amplum</name>
    <dbReference type="NCBI Taxonomy" id="97359"/>
    <lineage>
        <taxon>Eukaryota</taxon>
        <taxon>Fungi</taxon>
        <taxon>Dikarya</taxon>
        <taxon>Basidiomycota</taxon>
        <taxon>Agaricomycotina</taxon>
        <taxon>Agaricomycetes</taxon>
        <taxon>Agaricomycetidae</taxon>
        <taxon>Agaricales</taxon>
        <taxon>Schizophyllaceae</taxon>
        <taxon>Schizophyllum</taxon>
    </lineage>
</organism>
<dbReference type="Pfam" id="PF15906">
    <property type="entry name" value="zf-NOSIP"/>
    <property type="match status" value="1"/>
</dbReference>
<dbReference type="Pfam" id="PF14634">
    <property type="entry name" value="zf-RING_5"/>
    <property type="match status" value="1"/>
</dbReference>
<evidence type="ECO:0000256" key="9">
    <source>
        <dbReference type="SAM" id="Coils"/>
    </source>
</evidence>
<accession>A0A550CKT2</accession>
<evidence type="ECO:0000256" key="2">
    <source>
        <dbReference type="ARBA" id="ARBA00008126"/>
    </source>
</evidence>
<evidence type="ECO:0000259" key="11">
    <source>
        <dbReference type="PROSITE" id="PS50089"/>
    </source>
</evidence>
<protein>
    <recommendedName>
        <fullName evidence="11">RING-type domain-containing protein</fullName>
    </recommendedName>
</protein>
<keyword evidence="3" id="KW-0479">Metal-binding</keyword>
<evidence type="ECO:0000256" key="4">
    <source>
        <dbReference type="ARBA" id="ARBA00022771"/>
    </source>
</evidence>
<feature type="compositionally biased region" description="Low complexity" evidence="10">
    <location>
        <begin position="236"/>
        <end position="267"/>
    </location>
</feature>
<evidence type="ECO:0000313" key="12">
    <source>
        <dbReference type="EMBL" id="TRM65416.1"/>
    </source>
</evidence>
<keyword evidence="5" id="KW-0862">Zinc</keyword>
<dbReference type="PROSITE" id="PS50089">
    <property type="entry name" value="ZF_RING_2"/>
    <property type="match status" value="1"/>
</dbReference>
<dbReference type="GO" id="GO:0005634">
    <property type="term" value="C:nucleus"/>
    <property type="evidence" value="ECO:0007669"/>
    <property type="project" value="UniProtKB-SubCell"/>
</dbReference>
<feature type="domain" description="RING-type" evidence="11">
    <location>
        <begin position="270"/>
        <end position="313"/>
    </location>
</feature>
<dbReference type="InterPro" id="IPR001841">
    <property type="entry name" value="Znf_RING"/>
</dbReference>
<dbReference type="AlphaFoldDB" id="A0A550CKT2"/>
<evidence type="ECO:0000256" key="10">
    <source>
        <dbReference type="SAM" id="MobiDB-lite"/>
    </source>
</evidence>
<evidence type="ECO:0000256" key="1">
    <source>
        <dbReference type="ARBA" id="ARBA00004123"/>
    </source>
</evidence>